<evidence type="ECO:0000313" key="3">
    <source>
        <dbReference type="Proteomes" id="UP000724874"/>
    </source>
</evidence>
<dbReference type="EMBL" id="JADNYJ010000033">
    <property type="protein sequence ID" value="KAF8902945.1"/>
    <property type="molecule type" value="Genomic_DNA"/>
</dbReference>
<keyword evidence="1" id="KW-1133">Transmembrane helix</keyword>
<organism evidence="2 3">
    <name type="scientific">Gymnopilus junonius</name>
    <name type="common">Spectacular rustgill mushroom</name>
    <name type="synonym">Gymnopilus spectabilis subsp. junonius</name>
    <dbReference type="NCBI Taxonomy" id="109634"/>
    <lineage>
        <taxon>Eukaryota</taxon>
        <taxon>Fungi</taxon>
        <taxon>Dikarya</taxon>
        <taxon>Basidiomycota</taxon>
        <taxon>Agaricomycotina</taxon>
        <taxon>Agaricomycetes</taxon>
        <taxon>Agaricomycetidae</taxon>
        <taxon>Agaricales</taxon>
        <taxon>Agaricineae</taxon>
        <taxon>Hymenogastraceae</taxon>
        <taxon>Gymnopilus</taxon>
    </lineage>
</organism>
<feature type="transmembrane region" description="Helical" evidence="1">
    <location>
        <begin position="20"/>
        <end position="44"/>
    </location>
</feature>
<dbReference type="Proteomes" id="UP000724874">
    <property type="component" value="Unassembled WGS sequence"/>
</dbReference>
<proteinExistence type="predicted"/>
<name>A0A9P5TNC7_GYMJU</name>
<evidence type="ECO:0000313" key="2">
    <source>
        <dbReference type="EMBL" id="KAF8902945.1"/>
    </source>
</evidence>
<keyword evidence="1" id="KW-0472">Membrane</keyword>
<keyword evidence="1" id="KW-0812">Transmembrane</keyword>
<feature type="transmembrane region" description="Helical" evidence="1">
    <location>
        <begin position="56"/>
        <end position="75"/>
    </location>
</feature>
<protein>
    <submittedName>
        <fullName evidence="2">Uncharacterized protein</fullName>
    </submittedName>
</protein>
<sequence>MLTHALFYSLHSHYPRHYFLYHSFMFTMHPSSMSFSSLGLCVLLSPSSVDNCAFSLFYLFAFLASICITHHPFFITLHSLSSTSSHHLPILSTLDL</sequence>
<keyword evidence="3" id="KW-1185">Reference proteome</keyword>
<dbReference type="AlphaFoldDB" id="A0A9P5TNC7"/>
<evidence type="ECO:0000256" key="1">
    <source>
        <dbReference type="SAM" id="Phobius"/>
    </source>
</evidence>
<comment type="caution">
    <text evidence="2">The sequence shown here is derived from an EMBL/GenBank/DDBJ whole genome shotgun (WGS) entry which is preliminary data.</text>
</comment>
<accession>A0A9P5TNC7</accession>
<reference evidence="2" key="1">
    <citation type="submission" date="2020-11" db="EMBL/GenBank/DDBJ databases">
        <authorList>
            <consortium name="DOE Joint Genome Institute"/>
            <person name="Ahrendt S."/>
            <person name="Riley R."/>
            <person name="Andreopoulos W."/>
            <person name="LaButti K."/>
            <person name="Pangilinan J."/>
            <person name="Ruiz-duenas F.J."/>
            <person name="Barrasa J.M."/>
            <person name="Sanchez-Garcia M."/>
            <person name="Camarero S."/>
            <person name="Miyauchi S."/>
            <person name="Serrano A."/>
            <person name="Linde D."/>
            <person name="Babiker R."/>
            <person name="Drula E."/>
            <person name="Ayuso-Fernandez I."/>
            <person name="Pacheco R."/>
            <person name="Padilla G."/>
            <person name="Ferreira P."/>
            <person name="Barriuso J."/>
            <person name="Kellner H."/>
            <person name="Castanera R."/>
            <person name="Alfaro M."/>
            <person name="Ramirez L."/>
            <person name="Pisabarro A.G."/>
            <person name="Kuo A."/>
            <person name="Tritt A."/>
            <person name="Lipzen A."/>
            <person name="He G."/>
            <person name="Yan M."/>
            <person name="Ng V."/>
            <person name="Cullen D."/>
            <person name="Martin F."/>
            <person name="Rosso M.-N."/>
            <person name="Henrissat B."/>
            <person name="Hibbett D."/>
            <person name="Martinez A.T."/>
            <person name="Grigoriev I.V."/>
        </authorList>
    </citation>
    <scope>NUCLEOTIDE SEQUENCE</scope>
    <source>
        <strain evidence="2">AH 44721</strain>
    </source>
</reference>
<gene>
    <name evidence="2" type="ORF">CPB84DRAFT_823791</name>
</gene>